<organism evidence="2 3">
    <name type="scientific">Arcicella aurantiaca</name>
    <dbReference type="NCBI Taxonomy" id="591202"/>
    <lineage>
        <taxon>Bacteria</taxon>
        <taxon>Pseudomonadati</taxon>
        <taxon>Bacteroidota</taxon>
        <taxon>Cytophagia</taxon>
        <taxon>Cytophagales</taxon>
        <taxon>Flectobacillaceae</taxon>
        <taxon>Arcicella</taxon>
    </lineage>
</organism>
<evidence type="ECO:0000313" key="2">
    <source>
        <dbReference type="EMBL" id="PWK23309.1"/>
    </source>
</evidence>
<reference evidence="2 3" key="1">
    <citation type="submission" date="2018-05" db="EMBL/GenBank/DDBJ databases">
        <title>Genomic Encyclopedia of Archaeal and Bacterial Type Strains, Phase II (KMG-II): from individual species to whole genera.</title>
        <authorList>
            <person name="Goeker M."/>
        </authorList>
    </citation>
    <scope>NUCLEOTIDE SEQUENCE [LARGE SCALE GENOMIC DNA]</scope>
    <source>
        <strain evidence="2 3">DSM 22214</strain>
    </source>
</reference>
<accession>A0A316E1G2</accession>
<feature type="chain" id="PRO_5016303182" description="Outer membrane protein with beta-barrel domain" evidence="1">
    <location>
        <begin position="25"/>
        <end position="220"/>
    </location>
</feature>
<dbReference type="EMBL" id="QGGO01000017">
    <property type="protein sequence ID" value="PWK23309.1"/>
    <property type="molecule type" value="Genomic_DNA"/>
</dbReference>
<dbReference type="Proteomes" id="UP000245489">
    <property type="component" value="Unassembled WGS sequence"/>
</dbReference>
<keyword evidence="1" id="KW-0732">Signal</keyword>
<evidence type="ECO:0008006" key="4">
    <source>
        <dbReference type="Google" id="ProtNLM"/>
    </source>
</evidence>
<proteinExistence type="predicted"/>
<keyword evidence="3" id="KW-1185">Reference proteome</keyword>
<protein>
    <recommendedName>
        <fullName evidence="4">Outer membrane protein with beta-barrel domain</fullName>
    </recommendedName>
</protein>
<evidence type="ECO:0000313" key="3">
    <source>
        <dbReference type="Proteomes" id="UP000245489"/>
    </source>
</evidence>
<comment type="caution">
    <text evidence="2">The sequence shown here is derived from an EMBL/GenBank/DDBJ whole genome shotgun (WGS) entry which is preliminary data.</text>
</comment>
<name>A0A316E1G2_9BACT</name>
<evidence type="ECO:0000256" key="1">
    <source>
        <dbReference type="SAM" id="SignalP"/>
    </source>
</evidence>
<gene>
    <name evidence="2" type="ORF">LV89_03126</name>
</gene>
<dbReference type="AlphaFoldDB" id="A0A316E1G2"/>
<feature type="signal peptide" evidence="1">
    <location>
        <begin position="1"/>
        <end position="24"/>
    </location>
</feature>
<sequence>MKKITLTLSLFCLPIVSLFSQNLAGKRIINGNFSMNFTNISTEGNPVLASAKNSDFTLNATFLTGKVRENNTYTAYGFNVSANSRTVPQTIGSTVLNISSSLYSIGPAIQFGKFVKVFDQFYYAPNSTFSVSGTFGSTEASNASGASLSTGGFGARANISPLNFIYQVNNNILLSMNLGAAGLSYDYSKSSSDNLKMTTNNLSVYGSVTNFSGIGAYYLF</sequence>
<dbReference type="RefSeq" id="WP_146199173.1">
    <property type="nucleotide sequence ID" value="NZ_QGGO01000017.1"/>
</dbReference>
<dbReference type="OrthoDB" id="945117at2"/>